<dbReference type="OMA" id="FPLVWEN"/>
<proteinExistence type="inferred from homology"/>
<comment type="similarity">
    <text evidence="1">Belongs to the short-chain dehydrogenases/reductases (SDR) family.</text>
</comment>
<organism evidence="3 5">
    <name type="scientific">Naegleria fowleri</name>
    <name type="common">Brain eating amoeba</name>
    <dbReference type="NCBI Taxonomy" id="5763"/>
    <lineage>
        <taxon>Eukaryota</taxon>
        <taxon>Discoba</taxon>
        <taxon>Heterolobosea</taxon>
        <taxon>Tetramitia</taxon>
        <taxon>Eutetramitia</taxon>
        <taxon>Vahlkampfiidae</taxon>
        <taxon>Naegleria</taxon>
    </lineage>
</organism>
<dbReference type="Pfam" id="PF00106">
    <property type="entry name" value="adh_short"/>
    <property type="match status" value="1"/>
</dbReference>
<dbReference type="VEuPathDB" id="AmoebaDB:NF0092430"/>
<dbReference type="SUPFAM" id="SSF51735">
    <property type="entry name" value="NAD(P)-binding Rossmann-fold domains"/>
    <property type="match status" value="1"/>
</dbReference>
<dbReference type="AlphaFoldDB" id="A0A6A5BQY9"/>
<dbReference type="GeneID" id="68108467"/>
<keyword evidence="5" id="KW-1185">Reference proteome</keyword>
<sequence>MSSSKEVVLVAGGAGVVGSGIALKFLKEGKLVIVPSRRSEALEELKKQAVHELQQNLIAIHQTIDDQEQAAIHLKQEILEKYGHVDHVVSSLGSWWQKSYPTETSVSDYLDLLKNSLLSHFVIAQQFLTLPNLKTYTIITGAAGERVMFGKMGLLTSAVSGLFGLIKALHKEVEEKKLSVKLNELRIAAYIKKPSEVTGSSFSNQVIGEYISKIVKQDVGGKTYSFKHTNDVEQLTTL</sequence>
<name>A0A6A5BQY9_NAEFO</name>
<protein>
    <submittedName>
        <fullName evidence="3">Uncharacterized protein</fullName>
    </submittedName>
</protein>
<dbReference type="VEuPathDB" id="AmoebaDB:FDP41_001249"/>
<dbReference type="Gene3D" id="3.40.50.720">
    <property type="entry name" value="NAD(P)-binding Rossmann-like Domain"/>
    <property type="match status" value="1"/>
</dbReference>
<dbReference type="InterPro" id="IPR002347">
    <property type="entry name" value="SDR_fam"/>
</dbReference>
<dbReference type="OrthoDB" id="2735536at2759"/>
<dbReference type="VEuPathDB" id="AmoebaDB:FDP41_001421"/>
<reference evidence="3 5" key="1">
    <citation type="journal article" date="2019" name="Sci. Rep.">
        <title>Nanopore sequencing improves the draft genome of the human pathogenic amoeba Naegleria fowleri.</title>
        <authorList>
            <person name="Liechti N."/>
            <person name="Schurch N."/>
            <person name="Bruggmann R."/>
            <person name="Wittwer M."/>
        </authorList>
    </citation>
    <scope>NUCLEOTIDE SEQUENCE [LARGE SCALE GENOMIC DNA]</scope>
    <source>
        <strain evidence="3 5">ATCC 30894</strain>
    </source>
</reference>
<dbReference type="EMBL" id="VFQX01000024">
    <property type="protein sequence ID" value="KAF0979557.1"/>
    <property type="molecule type" value="Genomic_DNA"/>
</dbReference>
<dbReference type="VEuPathDB" id="AmoebaDB:NfTy_030750"/>
<comment type="caution">
    <text evidence="3">The sequence shown here is derived from an EMBL/GenBank/DDBJ whole genome shotgun (WGS) entry which is preliminary data.</text>
</comment>
<evidence type="ECO:0000313" key="3">
    <source>
        <dbReference type="EMBL" id="KAF0979557.1"/>
    </source>
</evidence>
<accession>A0A6A5BQY9</accession>
<dbReference type="InterPro" id="IPR036291">
    <property type="entry name" value="NAD(P)-bd_dom_sf"/>
</dbReference>
<keyword evidence="2" id="KW-0560">Oxidoreductase</keyword>
<dbReference type="CDD" id="cd05233">
    <property type="entry name" value="SDR_c"/>
    <property type="match status" value="1"/>
</dbReference>
<evidence type="ECO:0000313" key="5">
    <source>
        <dbReference type="Proteomes" id="UP000444721"/>
    </source>
</evidence>
<dbReference type="EMBL" id="VFQX01000023">
    <property type="protein sequence ID" value="KAF0979581.1"/>
    <property type="molecule type" value="Genomic_DNA"/>
</dbReference>
<dbReference type="PANTHER" id="PTHR43669">
    <property type="entry name" value="5-KETO-D-GLUCONATE 5-REDUCTASE"/>
    <property type="match status" value="1"/>
</dbReference>
<dbReference type="GO" id="GO:0016491">
    <property type="term" value="F:oxidoreductase activity"/>
    <property type="evidence" value="ECO:0007669"/>
    <property type="project" value="UniProtKB-KW"/>
</dbReference>
<gene>
    <name evidence="4" type="ORF">FDP41_001249</name>
    <name evidence="3" type="ORF">FDP41_001421</name>
</gene>
<dbReference type="RefSeq" id="XP_044564294.1">
    <property type="nucleotide sequence ID" value="XM_044703014.1"/>
</dbReference>
<dbReference type="PANTHER" id="PTHR43669:SF3">
    <property type="entry name" value="ALCOHOL DEHYDROGENASE, PUTATIVE (AFU_ORTHOLOGUE AFUA_3G03445)-RELATED"/>
    <property type="match status" value="1"/>
</dbReference>
<evidence type="ECO:0000313" key="4">
    <source>
        <dbReference type="EMBL" id="KAF0979581.1"/>
    </source>
</evidence>
<evidence type="ECO:0000256" key="2">
    <source>
        <dbReference type="ARBA" id="ARBA00023002"/>
    </source>
</evidence>
<evidence type="ECO:0000256" key="1">
    <source>
        <dbReference type="ARBA" id="ARBA00006484"/>
    </source>
</evidence>
<dbReference type="Proteomes" id="UP000444721">
    <property type="component" value="Unassembled WGS sequence"/>
</dbReference>